<sequence>MLSSFHCGPEAEGDCRDSAESLWLKTVAMLMIFFASAFGVALPLIGKNTTFLRADGTLFCIAKPMAAGVVLATGFVHILPDALEALTSQCLPEFPWRRFPCAGFISMLAALGTLLIEFVGTEFYERKHINQKEKDIVNSLQSKTTEDILISLLENKQTLENNEHGRKENMHKVGIQAQAAADGDNHLGGDSCVDGTLHNVHRQQLNHRHQTALDKHELENVRHVVISQVLELGIITHSVVIGVSLGVSESPCTIRPLLAALSFHQFFEGFALGGCVSQAGISSSSSILMAFFFTITTPASIGAGIAISSFYNVNSPQGVIIEGVFDSISAGILIYMALVSLIASDFLSEQMRSDRRKQALSYLSIFLGAMVMSSLALWA</sequence>
<gene>
    <name evidence="1" type="ORF">O6H91_07G091800</name>
</gene>
<evidence type="ECO:0000313" key="2">
    <source>
        <dbReference type="Proteomes" id="UP001162992"/>
    </source>
</evidence>
<dbReference type="EMBL" id="CM055098">
    <property type="protein sequence ID" value="KAJ7550276.1"/>
    <property type="molecule type" value="Genomic_DNA"/>
</dbReference>
<organism evidence="1 2">
    <name type="scientific">Diphasiastrum complanatum</name>
    <name type="common">Issler's clubmoss</name>
    <name type="synonym">Lycopodium complanatum</name>
    <dbReference type="NCBI Taxonomy" id="34168"/>
    <lineage>
        <taxon>Eukaryota</taxon>
        <taxon>Viridiplantae</taxon>
        <taxon>Streptophyta</taxon>
        <taxon>Embryophyta</taxon>
        <taxon>Tracheophyta</taxon>
        <taxon>Lycopodiopsida</taxon>
        <taxon>Lycopodiales</taxon>
        <taxon>Lycopodiaceae</taxon>
        <taxon>Lycopodioideae</taxon>
        <taxon>Diphasiastrum</taxon>
    </lineage>
</organism>
<comment type="caution">
    <text evidence="1">The sequence shown here is derived from an EMBL/GenBank/DDBJ whole genome shotgun (WGS) entry which is preliminary data.</text>
</comment>
<name>A0ACC2D7K0_DIPCM</name>
<keyword evidence="2" id="KW-1185">Reference proteome</keyword>
<evidence type="ECO:0000313" key="1">
    <source>
        <dbReference type="EMBL" id="KAJ7550276.1"/>
    </source>
</evidence>
<protein>
    <submittedName>
        <fullName evidence="1">Uncharacterized protein</fullName>
    </submittedName>
</protein>
<accession>A0ACC2D7K0</accession>
<dbReference type="Proteomes" id="UP001162992">
    <property type="component" value="Chromosome 7"/>
</dbReference>
<reference evidence="2" key="1">
    <citation type="journal article" date="2024" name="Proc. Natl. Acad. Sci. U.S.A.">
        <title>Extraordinary preservation of gene collinearity over three hundred million years revealed in homosporous lycophytes.</title>
        <authorList>
            <person name="Li C."/>
            <person name="Wickell D."/>
            <person name="Kuo L.Y."/>
            <person name="Chen X."/>
            <person name="Nie B."/>
            <person name="Liao X."/>
            <person name="Peng D."/>
            <person name="Ji J."/>
            <person name="Jenkins J."/>
            <person name="Williams M."/>
            <person name="Shu S."/>
            <person name="Plott C."/>
            <person name="Barry K."/>
            <person name="Rajasekar S."/>
            <person name="Grimwood J."/>
            <person name="Han X."/>
            <person name="Sun S."/>
            <person name="Hou Z."/>
            <person name="He W."/>
            <person name="Dai G."/>
            <person name="Sun C."/>
            <person name="Schmutz J."/>
            <person name="Leebens-Mack J.H."/>
            <person name="Li F.W."/>
            <person name="Wang L."/>
        </authorList>
    </citation>
    <scope>NUCLEOTIDE SEQUENCE [LARGE SCALE GENOMIC DNA]</scope>
    <source>
        <strain evidence="2">cv. PW_Plant_1</strain>
    </source>
</reference>
<proteinExistence type="predicted"/>